<dbReference type="Gene3D" id="3.40.1260.10">
    <property type="entry name" value="DsrEFH-like"/>
    <property type="match status" value="1"/>
</dbReference>
<dbReference type="Proteomes" id="UP000005522">
    <property type="component" value="Chromosome"/>
</dbReference>
<protein>
    <submittedName>
        <fullName evidence="1">Uncharacterized protein</fullName>
    </submittedName>
</protein>
<evidence type="ECO:0000313" key="2">
    <source>
        <dbReference type="Proteomes" id="UP000005522"/>
    </source>
</evidence>
<gene>
    <name evidence="1" type="ORF">Acaty_c0900</name>
</gene>
<dbReference type="KEGG" id="acz:Acaty_c0900"/>
<dbReference type="EMBL" id="CP005986">
    <property type="protein sequence ID" value="AIA54776.1"/>
    <property type="molecule type" value="Genomic_DNA"/>
</dbReference>
<accession>A0A059ZXT0</accession>
<dbReference type="eggNOG" id="COG2044">
    <property type="taxonomic scope" value="Bacteria"/>
</dbReference>
<evidence type="ECO:0000313" key="1">
    <source>
        <dbReference type="EMBL" id="AIA54776.1"/>
    </source>
</evidence>
<reference evidence="1 2" key="1">
    <citation type="journal article" date="2009" name="J. Bacteriol.">
        <title>Draft genome sequence of the extremely acidophilic bacterium Acidithiobacillus caldus ATCC 51756 reveals metabolic versatility in the genus Acidithiobacillus.</title>
        <authorList>
            <person name="Valdes J."/>
            <person name="Quatrini R."/>
            <person name="Hallberg K."/>
            <person name="Dopson M."/>
            <person name="Valenzuela P.D."/>
            <person name="Holmes D.S."/>
        </authorList>
    </citation>
    <scope>NUCLEOTIDE SEQUENCE [LARGE SCALE GENOMIC DNA]</scope>
    <source>
        <strain evidence="2">ATCC 51756 / DSM 8584 / KU</strain>
    </source>
</reference>
<sequence>MAHFFVNVTHGANDLDRATVGMVLAKNALTEGHEVTLFLSLDGVHLARGDGYLDGLQEPTFPALKALRQALVDQGARIWICAGCFKKRGLEAEHFIPEAKMVSAGEAIQTLASGVIPVYY</sequence>
<dbReference type="SUPFAM" id="SSF75169">
    <property type="entry name" value="DsrEFH-like"/>
    <property type="match status" value="1"/>
</dbReference>
<proteinExistence type="predicted"/>
<dbReference type="GeneID" id="92930932"/>
<organism evidence="1 2">
    <name type="scientific">Acidithiobacillus caldus (strain ATCC 51756 / DSM 8584 / KU)</name>
    <dbReference type="NCBI Taxonomy" id="637389"/>
    <lineage>
        <taxon>Bacteria</taxon>
        <taxon>Pseudomonadati</taxon>
        <taxon>Pseudomonadota</taxon>
        <taxon>Acidithiobacillia</taxon>
        <taxon>Acidithiobacillales</taxon>
        <taxon>Acidithiobacillaceae</taxon>
        <taxon>Acidithiobacillus</taxon>
    </lineage>
</organism>
<name>A0A059ZXT0_ACICK</name>
<dbReference type="InterPro" id="IPR003787">
    <property type="entry name" value="Sulphur_relay_DsrE/F-like"/>
</dbReference>
<dbReference type="InterPro" id="IPR027396">
    <property type="entry name" value="DsrEFH-like"/>
</dbReference>
<dbReference type="Pfam" id="PF02635">
    <property type="entry name" value="DsrE"/>
    <property type="match status" value="1"/>
</dbReference>
<dbReference type="HOGENOM" id="CLU_139144_3_0_6"/>
<dbReference type="AlphaFoldDB" id="A0A059ZXT0"/>
<dbReference type="RefSeq" id="WP_004871220.1">
    <property type="nucleotide sequence ID" value="NZ_CP005986.1"/>
</dbReference>